<evidence type="ECO:0000256" key="3">
    <source>
        <dbReference type="ARBA" id="ARBA00006001"/>
    </source>
</evidence>
<gene>
    <name evidence="18" type="primary">nnrE</name>
    <name evidence="17" type="synonym">nnrD</name>
    <name evidence="22" type="ORF">ENF18_06975</name>
</gene>
<evidence type="ECO:0000256" key="14">
    <source>
        <dbReference type="ARBA" id="ARBA00025153"/>
    </source>
</evidence>
<dbReference type="GO" id="GO:0046872">
    <property type="term" value="F:metal ion binding"/>
    <property type="evidence" value="ECO:0007669"/>
    <property type="project" value="UniProtKB-UniRule"/>
</dbReference>
<feature type="binding site" evidence="18">
    <location>
        <begin position="134"/>
        <end position="140"/>
    </location>
    <ligand>
        <name>(6S)-NADPHX</name>
        <dbReference type="ChEBI" id="CHEBI:64076"/>
    </ligand>
</feature>
<dbReference type="GO" id="GO:0005524">
    <property type="term" value="F:ATP binding"/>
    <property type="evidence" value="ECO:0007669"/>
    <property type="project" value="UniProtKB-UniRule"/>
</dbReference>
<comment type="similarity">
    <text evidence="18">Belongs to the NnrE/AIBP family.</text>
</comment>
<comment type="function">
    <text evidence="14 19">Bifunctional enzyme that catalyzes the epimerization of the S- and R-forms of NAD(P)HX and the dehydration of the S-form of NAD(P)HX at the expense of ADP, which is converted to AMP. This allows the repair of both epimers of NAD(P)HX, a damaged form of NAD(P)H that is a result of enzymatic or heat-dependent hydration.</text>
</comment>
<comment type="similarity">
    <text evidence="3 19">In the N-terminal section; belongs to the NnrE/AIBP family.</text>
</comment>
<dbReference type="InterPro" id="IPR036652">
    <property type="entry name" value="YjeF_N_dom_sf"/>
</dbReference>
<keyword evidence="5 18" id="KW-0479">Metal-binding</keyword>
<evidence type="ECO:0000256" key="7">
    <source>
        <dbReference type="ARBA" id="ARBA00022840"/>
    </source>
</evidence>
<comment type="caution">
    <text evidence="22">The sequence shown here is derived from an EMBL/GenBank/DDBJ whole genome shotgun (WGS) entry which is preliminary data.</text>
</comment>
<keyword evidence="12 17" id="KW-0456">Lyase</keyword>
<dbReference type="Gene3D" id="3.40.1190.20">
    <property type="match status" value="1"/>
</dbReference>
<dbReference type="Pfam" id="PF03853">
    <property type="entry name" value="YjeF_N"/>
    <property type="match status" value="1"/>
</dbReference>
<dbReference type="GO" id="GO:0046496">
    <property type="term" value="P:nicotinamide nucleotide metabolic process"/>
    <property type="evidence" value="ECO:0007669"/>
    <property type="project" value="UniProtKB-UniRule"/>
</dbReference>
<feature type="domain" description="YjeF N-terminal" evidence="21">
    <location>
        <begin position="9"/>
        <end position="220"/>
    </location>
</feature>
<dbReference type="NCBIfam" id="TIGR00197">
    <property type="entry name" value="yjeF_nterm"/>
    <property type="match status" value="1"/>
</dbReference>
<comment type="subunit">
    <text evidence="17">Homotetramer.</text>
</comment>
<dbReference type="InterPro" id="IPR030677">
    <property type="entry name" value="Nnr"/>
</dbReference>
<feature type="binding site" evidence="18">
    <location>
        <begin position="59"/>
        <end position="63"/>
    </location>
    <ligand>
        <name>(6S)-NADPHX</name>
        <dbReference type="ChEBI" id="CHEBI:64076"/>
    </ligand>
</feature>
<keyword evidence="11 18" id="KW-0413">Isomerase</keyword>
<feature type="binding site" evidence="18">
    <location>
        <position position="163"/>
    </location>
    <ligand>
        <name>(6S)-NADPHX</name>
        <dbReference type="ChEBI" id="CHEBI:64076"/>
    </ligand>
</feature>
<dbReference type="GO" id="GO:0052855">
    <property type="term" value="F:ADP-dependent NAD(P)H-hydrate dehydratase activity"/>
    <property type="evidence" value="ECO:0007669"/>
    <property type="project" value="UniProtKB-UniRule"/>
</dbReference>
<comment type="catalytic activity">
    <reaction evidence="15 17 19">
        <text>(6S)-NADHX + ADP = AMP + phosphate + NADH + H(+)</text>
        <dbReference type="Rhea" id="RHEA:32223"/>
        <dbReference type="ChEBI" id="CHEBI:15378"/>
        <dbReference type="ChEBI" id="CHEBI:43474"/>
        <dbReference type="ChEBI" id="CHEBI:57945"/>
        <dbReference type="ChEBI" id="CHEBI:64074"/>
        <dbReference type="ChEBI" id="CHEBI:456215"/>
        <dbReference type="ChEBI" id="CHEBI:456216"/>
        <dbReference type="EC" id="4.2.1.136"/>
    </reaction>
</comment>
<feature type="binding site" evidence="17">
    <location>
        <begin position="420"/>
        <end position="424"/>
    </location>
    <ligand>
        <name>AMP</name>
        <dbReference type="ChEBI" id="CHEBI:456215"/>
    </ligand>
</feature>
<evidence type="ECO:0000256" key="16">
    <source>
        <dbReference type="ARBA" id="ARBA00049209"/>
    </source>
</evidence>
<comment type="catalytic activity">
    <reaction evidence="2 18 19">
        <text>(6R)-NADPHX = (6S)-NADPHX</text>
        <dbReference type="Rhea" id="RHEA:32227"/>
        <dbReference type="ChEBI" id="CHEBI:64076"/>
        <dbReference type="ChEBI" id="CHEBI:64077"/>
        <dbReference type="EC" id="5.1.99.6"/>
    </reaction>
</comment>
<evidence type="ECO:0000313" key="22">
    <source>
        <dbReference type="EMBL" id="HDI83513.1"/>
    </source>
</evidence>
<keyword evidence="7 17" id="KW-0067">ATP-binding</keyword>
<dbReference type="PANTHER" id="PTHR12592">
    <property type="entry name" value="ATP-DEPENDENT (S)-NAD(P)H-HYDRATE DEHYDRATASE FAMILY MEMBER"/>
    <property type="match status" value="1"/>
</dbReference>
<sequence>MKVLSVDEMRMLDKKTIKGLGIPGTTLMENAGIGVVEMIRDTVSLDMLQSVCVVCGKGNNGGDGFVVARHLWNEGIHVDVVLLGEKKDVKGDARINLDVAEKLGIPIHLYNKLKKRGLRKLLNNADAVVDAIFGTGFKGRPEGIYRDVIQEMNIHGKLIFSIDVPSGVNADTGEVEGEAVFADATCTMAFIKKGLLLYPARYFVGELYVTDIGIPPQIVEEEDLRMELLEDDFVKPLLPVRFPYSHKGVYGRVGVIAGSPGFTGAACLTSEAALRAGAGLVYIFTPDGLLPIYETKLTEVIKVPIGGDAVYEPAMIEKIRKRIAGLDVLVIGPGIGTAEPTRMFVKKLLKEWDGFCVIDADGLNDIEPKDLKNSKGRWIITPHPGEFSRLTGKSIAEIEKDRIGSAREFSEKHEVIVVLKGVPTIIATHEGFIYINSTGNSGLSSGGSGDVLTGLIGGFLAQSKSPSLSAIAGVYIHGKAADIAMDEGENEYSLIAGDLLYFIGDAINSLEEEE</sequence>
<keyword evidence="9 18" id="KW-0630">Potassium</keyword>
<feature type="binding site" evidence="17">
    <location>
        <position position="449"/>
    </location>
    <ligand>
        <name>AMP</name>
        <dbReference type="ChEBI" id="CHEBI:456215"/>
    </ligand>
</feature>
<evidence type="ECO:0000256" key="6">
    <source>
        <dbReference type="ARBA" id="ARBA00022741"/>
    </source>
</evidence>
<evidence type="ECO:0000256" key="4">
    <source>
        <dbReference type="ARBA" id="ARBA00009524"/>
    </source>
</evidence>
<keyword evidence="13" id="KW-0511">Multifunctional enzyme</keyword>
<evidence type="ECO:0000256" key="13">
    <source>
        <dbReference type="ARBA" id="ARBA00023268"/>
    </source>
</evidence>
<evidence type="ECO:0000256" key="9">
    <source>
        <dbReference type="ARBA" id="ARBA00022958"/>
    </source>
</evidence>
<reference evidence="22" key="1">
    <citation type="journal article" date="2020" name="mSystems">
        <title>Genome- and Community-Level Interaction Insights into Carbon Utilization and Element Cycling Functions of Hydrothermarchaeota in Hydrothermal Sediment.</title>
        <authorList>
            <person name="Zhou Z."/>
            <person name="Liu Y."/>
            <person name="Xu W."/>
            <person name="Pan J."/>
            <person name="Luo Z.H."/>
            <person name="Li M."/>
        </authorList>
    </citation>
    <scope>NUCLEOTIDE SEQUENCE [LARGE SCALE GENOMIC DNA]</scope>
    <source>
        <strain evidence="22">HyVt-102</strain>
    </source>
</reference>
<keyword evidence="6 17" id="KW-0547">Nucleotide-binding</keyword>
<comment type="function">
    <text evidence="17">Catalyzes the dehydration of the S-form of NAD(P)HX at the expense of ADP, which is converted to AMP. Together with NAD(P)HX epimerase, which catalyzes the epimerization of the S- and R-forms, the enzyme allows the repair of both epimers of NAD(P)HX, a damaged form of NAD(P)H that is a result of enzymatic or heat-dependent hydration.</text>
</comment>
<dbReference type="EC" id="4.2.1.136" evidence="19"/>
<evidence type="ECO:0000256" key="15">
    <source>
        <dbReference type="ARBA" id="ARBA00048238"/>
    </source>
</evidence>
<dbReference type="InterPro" id="IPR000631">
    <property type="entry name" value="CARKD"/>
</dbReference>
<dbReference type="PANTHER" id="PTHR12592:SF0">
    <property type="entry name" value="ATP-DEPENDENT (S)-NAD(P)H-HYDRATE DEHYDRATASE"/>
    <property type="match status" value="1"/>
</dbReference>
<dbReference type="NCBIfam" id="TIGR00196">
    <property type="entry name" value="yjeF_cterm"/>
    <property type="match status" value="1"/>
</dbReference>
<feature type="binding site" evidence="17">
    <location>
        <position position="265"/>
    </location>
    <ligand>
        <name>(6S)-NADPHX</name>
        <dbReference type="ChEBI" id="CHEBI:64076"/>
    </ligand>
</feature>
<dbReference type="AlphaFoldDB" id="A0A7C0VBR0"/>
<dbReference type="HAMAP" id="MF_01966">
    <property type="entry name" value="NADHX_epimerase"/>
    <property type="match status" value="1"/>
</dbReference>
<dbReference type="SUPFAM" id="SSF64153">
    <property type="entry name" value="YjeF N-terminal domain-like"/>
    <property type="match status" value="1"/>
</dbReference>
<evidence type="ECO:0000256" key="12">
    <source>
        <dbReference type="ARBA" id="ARBA00023239"/>
    </source>
</evidence>
<evidence type="ECO:0000256" key="5">
    <source>
        <dbReference type="ARBA" id="ARBA00022723"/>
    </source>
</evidence>
<dbReference type="Pfam" id="PF01256">
    <property type="entry name" value="Carb_kinase"/>
    <property type="match status" value="1"/>
</dbReference>
<evidence type="ECO:0000259" key="20">
    <source>
        <dbReference type="PROSITE" id="PS51383"/>
    </source>
</evidence>
<evidence type="ECO:0000256" key="19">
    <source>
        <dbReference type="PIRNR" id="PIRNR017184"/>
    </source>
</evidence>
<dbReference type="HAMAP" id="MF_01965">
    <property type="entry name" value="NADHX_dehydratase"/>
    <property type="match status" value="1"/>
</dbReference>
<comment type="cofactor">
    <cofactor evidence="17">
        <name>Mg(2+)</name>
        <dbReference type="ChEBI" id="CHEBI:18420"/>
    </cofactor>
</comment>
<dbReference type="PROSITE" id="PS01050">
    <property type="entry name" value="YJEF_C_2"/>
    <property type="match status" value="1"/>
</dbReference>
<dbReference type="EMBL" id="DQWE01000331">
    <property type="protein sequence ID" value="HDI83513.1"/>
    <property type="molecule type" value="Genomic_DNA"/>
</dbReference>
<feature type="binding site" evidence="18">
    <location>
        <position position="130"/>
    </location>
    <ligand>
        <name>K(+)</name>
        <dbReference type="ChEBI" id="CHEBI:29103"/>
    </ligand>
</feature>
<organism evidence="22">
    <name type="scientific">candidate division WOR-3 bacterium</name>
    <dbReference type="NCBI Taxonomy" id="2052148"/>
    <lineage>
        <taxon>Bacteria</taxon>
        <taxon>Bacteria division WOR-3</taxon>
    </lineage>
</organism>
<comment type="similarity">
    <text evidence="17">Belongs to the NnrD/CARKD family.</text>
</comment>
<evidence type="ECO:0000256" key="10">
    <source>
        <dbReference type="ARBA" id="ARBA00023027"/>
    </source>
</evidence>
<proteinExistence type="inferred from homology"/>
<feature type="binding site" evidence="18">
    <location>
        <position position="145"/>
    </location>
    <ligand>
        <name>(6S)-NADPHX</name>
        <dbReference type="ChEBI" id="CHEBI:64076"/>
    </ligand>
</feature>
<evidence type="ECO:0000256" key="11">
    <source>
        <dbReference type="ARBA" id="ARBA00023235"/>
    </source>
</evidence>
<keyword evidence="10 17" id="KW-0520">NAD</keyword>
<dbReference type="PROSITE" id="PS51383">
    <property type="entry name" value="YJEF_C_3"/>
    <property type="match status" value="1"/>
</dbReference>
<evidence type="ECO:0000256" key="8">
    <source>
        <dbReference type="ARBA" id="ARBA00022857"/>
    </source>
</evidence>
<feature type="domain" description="YjeF C-terminal" evidence="20">
    <location>
        <begin position="230"/>
        <end position="510"/>
    </location>
</feature>
<dbReference type="PROSITE" id="PS51385">
    <property type="entry name" value="YJEF_N"/>
    <property type="match status" value="1"/>
</dbReference>
<feature type="binding site" evidence="18">
    <location>
        <position position="60"/>
    </location>
    <ligand>
        <name>K(+)</name>
        <dbReference type="ChEBI" id="CHEBI:29103"/>
    </ligand>
</feature>
<dbReference type="GO" id="GO:0052856">
    <property type="term" value="F:NAD(P)HX epimerase activity"/>
    <property type="evidence" value="ECO:0007669"/>
    <property type="project" value="UniProtKB-UniRule"/>
</dbReference>
<dbReference type="InterPro" id="IPR004443">
    <property type="entry name" value="YjeF_N_dom"/>
</dbReference>
<feature type="binding site" evidence="18">
    <location>
        <position position="166"/>
    </location>
    <ligand>
        <name>K(+)</name>
        <dbReference type="ChEBI" id="CHEBI:29103"/>
    </ligand>
</feature>
<feature type="binding site" evidence="17">
    <location>
        <position position="383"/>
    </location>
    <ligand>
        <name>(6S)-NADPHX</name>
        <dbReference type="ChEBI" id="CHEBI:64076"/>
    </ligand>
</feature>
<keyword evidence="8 17" id="KW-0521">NADP</keyword>
<accession>A0A7C0VBR0</accession>
<evidence type="ECO:0000259" key="21">
    <source>
        <dbReference type="PROSITE" id="PS51385"/>
    </source>
</evidence>
<comment type="catalytic activity">
    <reaction evidence="16 17 19">
        <text>(6S)-NADPHX + ADP = AMP + phosphate + NADPH + H(+)</text>
        <dbReference type="Rhea" id="RHEA:32235"/>
        <dbReference type="ChEBI" id="CHEBI:15378"/>
        <dbReference type="ChEBI" id="CHEBI:43474"/>
        <dbReference type="ChEBI" id="CHEBI:57783"/>
        <dbReference type="ChEBI" id="CHEBI:64076"/>
        <dbReference type="ChEBI" id="CHEBI:456215"/>
        <dbReference type="ChEBI" id="CHEBI:456216"/>
        <dbReference type="EC" id="4.2.1.136"/>
    </reaction>
</comment>
<comment type="function">
    <text evidence="18">Catalyzes the epimerization of the S- and R-forms of NAD(P)HX, a damaged form of NAD(P)H that is a result of enzymatic or heat-dependent hydration. This is a prerequisite for the S-specific NAD(P)H-hydrate dehydratase to allow the repair of both epimers of NAD(P)HX.</text>
</comment>
<comment type="catalytic activity">
    <reaction evidence="1 18 19">
        <text>(6R)-NADHX = (6S)-NADHX</text>
        <dbReference type="Rhea" id="RHEA:32215"/>
        <dbReference type="ChEBI" id="CHEBI:64074"/>
        <dbReference type="ChEBI" id="CHEBI:64075"/>
        <dbReference type="EC" id="5.1.99.6"/>
    </reaction>
</comment>
<feature type="binding site" evidence="17">
    <location>
        <position position="450"/>
    </location>
    <ligand>
        <name>(6S)-NADPHX</name>
        <dbReference type="ChEBI" id="CHEBI:64076"/>
    </ligand>
</feature>
<dbReference type="PIRSF" id="PIRSF017184">
    <property type="entry name" value="Nnr"/>
    <property type="match status" value="1"/>
</dbReference>
<dbReference type="SUPFAM" id="SSF53613">
    <property type="entry name" value="Ribokinase-like"/>
    <property type="match status" value="1"/>
</dbReference>
<dbReference type="CDD" id="cd01171">
    <property type="entry name" value="YXKO-related"/>
    <property type="match status" value="1"/>
</dbReference>
<comment type="cofactor">
    <cofactor evidence="18 19">
        <name>K(+)</name>
        <dbReference type="ChEBI" id="CHEBI:29103"/>
    </cofactor>
    <text evidence="18 19">Binds 1 potassium ion per subunit.</text>
</comment>
<dbReference type="GO" id="GO:0110051">
    <property type="term" value="P:metabolite repair"/>
    <property type="evidence" value="ECO:0007669"/>
    <property type="project" value="TreeGrafter"/>
</dbReference>
<dbReference type="Proteomes" id="UP000885847">
    <property type="component" value="Unassembled WGS sequence"/>
</dbReference>
<protein>
    <recommendedName>
        <fullName evidence="19">Bifunctional NAD(P)H-hydrate repair enzyme</fullName>
    </recommendedName>
    <alternativeName>
        <fullName evidence="19">Nicotinamide nucleotide repair protein</fullName>
    </alternativeName>
    <domain>
        <recommendedName>
            <fullName evidence="19">ADP-dependent (S)-NAD(P)H-hydrate dehydratase</fullName>
            <ecNumber evidence="19">4.2.1.136</ecNumber>
        </recommendedName>
        <alternativeName>
            <fullName evidence="19">ADP-dependent NAD(P)HX dehydratase</fullName>
        </alternativeName>
    </domain>
    <domain>
        <recommendedName>
            <fullName evidence="19">NAD(P)H-hydrate epimerase</fullName>
            <ecNumber evidence="19">5.1.99.6</ecNumber>
        </recommendedName>
    </domain>
</protein>
<dbReference type="FunFam" id="3.40.50.10260:FF:000003">
    <property type="entry name" value="Multifunctional fusion protein"/>
    <property type="match status" value="1"/>
</dbReference>
<evidence type="ECO:0000256" key="1">
    <source>
        <dbReference type="ARBA" id="ARBA00000013"/>
    </source>
</evidence>
<name>A0A7C0VBR0_UNCW3</name>
<evidence type="ECO:0000256" key="18">
    <source>
        <dbReference type="HAMAP-Rule" id="MF_01966"/>
    </source>
</evidence>
<dbReference type="EC" id="5.1.99.6" evidence="19"/>
<dbReference type="Gene3D" id="3.40.50.10260">
    <property type="entry name" value="YjeF N-terminal domain"/>
    <property type="match status" value="1"/>
</dbReference>
<dbReference type="InterPro" id="IPR017953">
    <property type="entry name" value="Carbohydrate_kinase_pred_CS"/>
</dbReference>
<evidence type="ECO:0000256" key="17">
    <source>
        <dbReference type="HAMAP-Rule" id="MF_01965"/>
    </source>
</evidence>
<dbReference type="InterPro" id="IPR029056">
    <property type="entry name" value="Ribokinase-like"/>
</dbReference>
<comment type="similarity">
    <text evidence="4 19">In the C-terminal section; belongs to the NnrD/CARKD family.</text>
</comment>
<feature type="binding site" evidence="17">
    <location>
        <position position="334"/>
    </location>
    <ligand>
        <name>(6S)-NADPHX</name>
        <dbReference type="ChEBI" id="CHEBI:64076"/>
    </ligand>
</feature>
<evidence type="ECO:0000256" key="2">
    <source>
        <dbReference type="ARBA" id="ARBA00000909"/>
    </source>
</evidence>